<feature type="non-terminal residue" evidence="2">
    <location>
        <position position="1"/>
    </location>
</feature>
<dbReference type="Proteomes" id="UP001178461">
    <property type="component" value="Unassembled WGS sequence"/>
</dbReference>
<keyword evidence="3" id="KW-1185">Reference proteome</keyword>
<proteinExistence type="predicted"/>
<organism evidence="2 3">
    <name type="scientific">Podarcis lilfordi</name>
    <name type="common">Lilford's wall lizard</name>
    <dbReference type="NCBI Taxonomy" id="74358"/>
    <lineage>
        <taxon>Eukaryota</taxon>
        <taxon>Metazoa</taxon>
        <taxon>Chordata</taxon>
        <taxon>Craniata</taxon>
        <taxon>Vertebrata</taxon>
        <taxon>Euteleostomi</taxon>
        <taxon>Lepidosauria</taxon>
        <taxon>Squamata</taxon>
        <taxon>Bifurcata</taxon>
        <taxon>Unidentata</taxon>
        <taxon>Episquamata</taxon>
        <taxon>Laterata</taxon>
        <taxon>Lacertibaenia</taxon>
        <taxon>Lacertidae</taxon>
        <taxon>Podarcis</taxon>
    </lineage>
</organism>
<accession>A0AA35QQT3</accession>
<dbReference type="AlphaFoldDB" id="A0AA35QQT3"/>
<evidence type="ECO:0000313" key="2">
    <source>
        <dbReference type="EMBL" id="CAI7935188.1"/>
    </source>
</evidence>
<gene>
    <name evidence="2" type="ORF">PODLI_1B026451</name>
</gene>
<feature type="region of interest" description="Disordered" evidence="1">
    <location>
        <begin position="1"/>
        <end position="40"/>
    </location>
</feature>
<evidence type="ECO:0000313" key="3">
    <source>
        <dbReference type="Proteomes" id="UP001178461"/>
    </source>
</evidence>
<name>A0AA35QQT3_9SAUR</name>
<reference evidence="2" key="1">
    <citation type="submission" date="2022-12" db="EMBL/GenBank/DDBJ databases">
        <authorList>
            <person name="Alioto T."/>
            <person name="Alioto T."/>
            <person name="Gomez Garrido J."/>
        </authorList>
    </citation>
    <scope>NUCLEOTIDE SEQUENCE</scope>
</reference>
<evidence type="ECO:0000256" key="1">
    <source>
        <dbReference type="SAM" id="MobiDB-lite"/>
    </source>
</evidence>
<feature type="compositionally biased region" description="Polar residues" evidence="1">
    <location>
        <begin position="28"/>
        <end position="39"/>
    </location>
</feature>
<sequence>WPYVGQPDEAAVSPMPESQRWDLRRQKSSTNRLRLTSPRSEGGSYRLIYTNFSSACQKNLVPITI</sequence>
<protein>
    <submittedName>
        <fullName evidence="2">Uncharacterized protein</fullName>
    </submittedName>
</protein>
<dbReference type="EMBL" id="CANTUW010000102">
    <property type="protein sequence ID" value="CAI7935188.1"/>
    <property type="molecule type" value="Genomic_DNA"/>
</dbReference>
<comment type="caution">
    <text evidence="2">The sequence shown here is derived from an EMBL/GenBank/DDBJ whole genome shotgun (WGS) entry which is preliminary data.</text>
</comment>